<name>A0ABS8X533_9GAMM</name>
<sequence>METYNVYLIRFCPWPDESHRKEGFKSIQEARDYIKNPVGSVVGHMWVIIKIPDSGNRYELIEHIPKNY</sequence>
<keyword evidence="2" id="KW-1185">Reference proteome</keyword>
<comment type="caution">
    <text evidence="1">The sequence shown here is derived from an EMBL/GenBank/DDBJ whole genome shotgun (WGS) entry which is preliminary data.</text>
</comment>
<dbReference type="RefSeq" id="WP_232890613.1">
    <property type="nucleotide sequence ID" value="NZ_JAJSPM010000005.1"/>
</dbReference>
<gene>
    <name evidence="1" type="ORF">LXO92_06185</name>
</gene>
<accession>A0ABS8X533</accession>
<reference evidence="1 2" key="1">
    <citation type="journal article" date="2024" name="Pathogens">
        <title>Characterization of a Novel Species of Legionella Isolated from a Healthcare Facility: Legionella resiliens sp. nov.</title>
        <authorList>
            <person name="Cristino S."/>
            <person name="Pascale M.R."/>
            <person name="Marino F."/>
            <person name="Derelitto C."/>
            <person name="Salaris S."/>
            <person name="Orsini M."/>
            <person name="Squarzoni S."/>
            <person name="Grottola A."/>
            <person name="Girolamini L."/>
        </authorList>
    </citation>
    <scope>NUCLEOTIDE SEQUENCE [LARGE SCALE GENOMIC DNA]</scope>
    <source>
        <strain evidence="1 2">8cVS16</strain>
    </source>
</reference>
<proteinExistence type="predicted"/>
<organism evidence="1 2">
    <name type="scientific">Legionella resiliens</name>
    <dbReference type="NCBI Taxonomy" id="2905958"/>
    <lineage>
        <taxon>Bacteria</taxon>
        <taxon>Pseudomonadati</taxon>
        <taxon>Pseudomonadota</taxon>
        <taxon>Gammaproteobacteria</taxon>
        <taxon>Legionellales</taxon>
        <taxon>Legionellaceae</taxon>
        <taxon>Legionella</taxon>
    </lineage>
</organism>
<evidence type="ECO:0000313" key="1">
    <source>
        <dbReference type="EMBL" id="MCE3531959.1"/>
    </source>
</evidence>
<protein>
    <submittedName>
        <fullName evidence="1">Uncharacterized protein</fullName>
    </submittedName>
</protein>
<dbReference type="EMBL" id="JAJTND010000004">
    <property type="protein sequence ID" value="MCE3531959.1"/>
    <property type="molecule type" value="Genomic_DNA"/>
</dbReference>
<evidence type="ECO:0000313" key="2">
    <source>
        <dbReference type="Proteomes" id="UP001320170"/>
    </source>
</evidence>
<dbReference type="Proteomes" id="UP001320170">
    <property type="component" value="Unassembled WGS sequence"/>
</dbReference>